<dbReference type="AlphaFoldDB" id="A0A9W4UNM1"/>
<accession>A0A9W4UNM1</accession>
<dbReference type="Pfam" id="PF13639">
    <property type="entry name" value="zf-RING_2"/>
    <property type="match status" value="1"/>
</dbReference>
<evidence type="ECO:0000256" key="3">
    <source>
        <dbReference type="ARBA" id="ARBA00022833"/>
    </source>
</evidence>
<dbReference type="GO" id="GO:0016567">
    <property type="term" value="P:protein ubiquitination"/>
    <property type="evidence" value="ECO:0007669"/>
    <property type="project" value="TreeGrafter"/>
</dbReference>
<keyword evidence="3" id="KW-0862">Zinc</keyword>
<reference evidence="7" key="1">
    <citation type="submission" date="2023-01" db="EMBL/GenBank/DDBJ databases">
        <authorList>
            <person name="Van Ghelder C."/>
            <person name="Rancurel C."/>
        </authorList>
    </citation>
    <scope>NUCLEOTIDE SEQUENCE</scope>
    <source>
        <strain evidence="7">CNCM I-4278</strain>
    </source>
</reference>
<protein>
    <recommendedName>
        <fullName evidence="6">RING-type domain-containing protein</fullName>
    </recommendedName>
</protein>
<dbReference type="SMART" id="SM00744">
    <property type="entry name" value="RINGv"/>
    <property type="match status" value="1"/>
</dbReference>
<dbReference type="InterPro" id="IPR013083">
    <property type="entry name" value="Znf_RING/FYVE/PHD"/>
</dbReference>
<keyword evidence="5" id="KW-0472">Membrane</keyword>
<dbReference type="OrthoDB" id="8062037at2759"/>
<keyword evidence="5" id="KW-1133">Transmembrane helix</keyword>
<evidence type="ECO:0000256" key="1">
    <source>
        <dbReference type="ARBA" id="ARBA00022723"/>
    </source>
</evidence>
<dbReference type="InterPro" id="IPR001841">
    <property type="entry name" value="Znf_RING"/>
</dbReference>
<proteinExistence type="predicted"/>
<evidence type="ECO:0000313" key="7">
    <source>
        <dbReference type="EMBL" id="CAI6339496.1"/>
    </source>
</evidence>
<gene>
    <name evidence="7" type="ORF">PDIGIT_LOCUS12656</name>
</gene>
<dbReference type="SUPFAM" id="SSF57850">
    <property type="entry name" value="RING/U-box"/>
    <property type="match status" value="1"/>
</dbReference>
<dbReference type="EMBL" id="CAOQHR010000009">
    <property type="protein sequence ID" value="CAI6339496.1"/>
    <property type="molecule type" value="Genomic_DNA"/>
</dbReference>
<dbReference type="PANTHER" id="PTHR45969">
    <property type="entry name" value="RING ZINC FINGER PROTEIN-RELATED"/>
    <property type="match status" value="1"/>
</dbReference>
<evidence type="ECO:0000313" key="8">
    <source>
        <dbReference type="Proteomes" id="UP001152607"/>
    </source>
</evidence>
<dbReference type="Proteomes" id="UP001152607">
    <property type="component" value="Unassembled WGS sequence"/>
</dbReference>
<dbReference type="SMART" id="SM00184">
    <property type="entry name" value="RING"/>
    <property type="match status" value="1"/>
</dbReference>
<sequence>MGTGGDPPKKVLGERTSSAIIIILPCIFAIVLITALTTAYLSSQRRRRANDVDGKEQKKRLEKLESHIKAEPFLDWTSKEKKLESECSYSVNLCVICLDDFTDDSQVRALDCHHVFHQECLDTWFARWNEYCPLCHKPIIPGAKPARERRRTWDEPAPVAFII</sequence>
<dbReference type="InterPro" id="IPR011016">
    <property type="entry name" value="Znf_RING-CH"/>
</dbReference>
<keyword evidence="2 4" id="KW-0863">Zinc-finger</keyword>
<keyword evidence="5" id="KW-0812">Transmembrane</keyword>
<feature type="domain" description="RING-type" evidence="6">
    <location>
        <begin position="94"/>
        <end position="136"/>
    </location>
</feature>
<name>A0A9W4UNM1_9PLEO</name>
<dbReference type="PANTHER" id="PTHR45969:SF69">
    <property type="entry name" value="FINGER DOMAIN PROTEIN, PUTATIVE (AFU_ORTHOLOGUE AFUA_3G12190)-RELATED"/>
    <property type="match status" value="1"/>
</dbReference>
<dbReference type="PROSITE" id="PS50089">
    <property type="entry name" value="ZF_RING_2"/>
    <property type="match status" value="1"/>
</dbReference>
<evidence type="ECO:0000256" key="2">
    <source>
        <dbReference type="ARBA" id="ARBA00022771"/>
    </source>
</evidence>
<feature type="transmembrane region" description="Helical" evidence="5">
    <location>
        <begin position="20"/>
        <end position="41"/>
    </location>
</feature>
<organism evidence="7 8">
    <name type="scientific">Periconia digitata</name>
    <dbReference type="NCBI Taxonomy" id="1303443"/>
    <lineage>
        <taxon>Eukaryota</taxon>
        <taxon>Fungi</taxon>
        <taxon>Dikarya</taxon>
        <taxon>Ascomycota</taxon>
        <taxon>Pezizomycotina</taxon>
        <taxon>Dothideomycetes</taxon>
        <taxon>Pleosporomycetidae</taxon>
        <taxon>Pleosporales</taxon>
        <taxon>Massarineae</taxon>
        <taxon>Periconiaceae</taxon>
        <taxon>Periconia</taxon>
    </lineage>
</organism>
<keyword evidence="8" id="KW-1185">Reference proteome</keyword>
<dbReference type="GO" id="GO:0061630">
    <property type="term" value="F:ubiquitin protein ligase activity"/>
    <property type="evidence" value="ECO:0007669"/>
    <property type="project" value="TreeGrafter"/>
</dbReference>
<evidence type="ECO:0000256" key="5">
    <source>
        <dbReference type="SAM" id="Phobius"/>
    </source>
</evidence>
<comment type="caution">
    <text evidence="7">The sequence shown here is derived from an EMBL/GenBank/DDBJ whole genome shotgun (WGS) entry which is preliminary data.</text>
</comment>
<dbReference type="Gene3D" id="3.30.40.10">
    <property type="entry name" value="Zinc/RING finger domain, C3HC4 (zinc finger)"/>
    <property type="match status" value="1"/>
</dbReference>
<dbReference type="GO" id="GO:0008270">
    <property type="term" value="F:zinc ion binding"/>
    <property type="evidence" value="ECO:0007669"/>
    <property type="project" value="UniProtKB-KW"/>
</dbReference>
<evidence type="ECO:0000256" key="4">
    <source>
        <dbReference type="PROSITE-ProRule" id="PRU00175"/>
    </source>
</evidence>
<keyword evidence="1" id="KW-0479">Metal-binding</keyword>
<evidence type="ECO:0000259" key="6">
    <source>
        <dbReference type="PROSITE" id="PS50089"/>
    </source>
</evidence>